<name>T1KVV2_TETUR</name>
<dbReference type="HOGENOM" id="CLU_007874_4_0_1"/>
<feature type="domain" description="Nose resistant-to-fluoxetine protein N-terminal" evidence="2">
    <location>
        <begin position="43"/>
        <end position="181"/>
    </location>
</feature>
<dbReference type="EnsemblMetazoa" id="tetur23g01960.1">
    <property type="protein sequence ID" value="tetur23g01960.1"/>
    <property type="gene ID" value="tetur23g01960"/>
</dbReference>
<dbReference type="EMBL" id="CAEY01000614">
    <property type="status" value="NOT_ANNOTATED_CDS"/>
    <property type="molecule type" value="Genomic_DNA"/>
</dbReference>
<dbReference type="InterPro" id="IPR052728">
    <property type="entry name" value="O2_lipid_transport_reg"/>
</dbReference>
<dbReference type="PANTHER" id="PTHR11161:SF0">
    <property type="entry name" value="O-ACYLTRANSFERASE LIKE PROTEIN"/>
    <property type="match status" value="1"/>
</dbReference>
<feature type="transmembrane region" description="Helical" evidence="1">
    <location>
        <begin position="326"/>
        <end position="347"/>
    </location>
</feature>
<keyword evidence="1" id="KW-0472">Membrane</keyword>
<sequence>MYKQWSKFESNETLPSTLDKLSHDYTTVFVDLLIRSLEYNRGSYLCHNDLLRLAQDLQKNEANAKKMVDYSGRIPAQSSKSFIDFGSYQQCMKLRSSTYCLITGTSEDNLIQSNERTVWHEKNSTINYMVDLSHHLNVSRKASLMLGLCLPSNCFGSDVEDFSSSLLSYTNLTVRLDRCEKPVPTPIKLSRYETIALVYLGILVVSHLMGPCSSSDKPLSSFNIASSWKSFVSHSIRNPEDQVNCIYGLKTMCMAALILGNLQYSTSIPYKFDLNNNIDVKNSYPLIGNPTNSYLHLIDTFFFISGFLALRSAYSRLRSIKPKKVIFVRCFKFSSMITVTLALYFALFNGFIKSKIAGPLWESFYGARGLLPACKDHWWSEILMIDIWRFKYNHCTISSWYLAIDLLSFSSSLYFVIPWLEMKFIMIVLVILSFSTGLLATGFSLYKINYPSTIVSNQLFTPGYFDYINFFLTKPWIHGVCYMMGVLTAFYMRKPRSRLSKLNRKLGTFLSIGSFVLVHWLESSWSSRSTSSSFNRFWLIFYGIVVRFFWSAAFGWMIYLINSQNQFKWINRFLSQPFFRCLSKLNISLLLTNFLVIRLRNATHQLPVSRTIIDWFIYYLVPNLILIYGLALLLTLIVEIPATRAAMKYISMPERGGTGRILTRPQIYSDIKVVNNTISQEVAKNGPYQVSFDGSTIHSVKF</sequence>
<organism evidence="3 4">
    <name type="scientific">Tetranychus urticae</name>
    <name type="common">Two-spotted spider mite</name>
    <dbReference type="NCBI Taxonomy" id="32264"/>
    <lineage>
        <taxon>Eukaryota</taxon>
        <taxon>Metazoa</taxon>
        <taxon>Ecdysozoa</taxon>
        <taxon>Arthropoda</taxon>
        <taxon>Chelicerata</taxon>
        <taxon>Arachnida</taxon>
        <taxon>Acari</taxon>
        <taxon>Acariformes</taxon>
        <taxon>Trombidiformes</taxon>
        <taxon>Prostigmata</taxon>
        <taxon>Eleutherengona</taxon>
        <taxon>Raphignathae</taxon>
        <taxon>Tetranychoidea</taxon>
        <taxon>Tetranychidae</taxon>
        <taxon>Tetranychus</taxon>
    </lineage>
</organism>
<keyword evidence="1" id="KW-0812">Transmembrane</keyword>
<feature type="transmembrane region" description="Helical" evidence="1">
    <location>
        <begin position="294"/>
        <end position="314"/>
    </location>
</feature>
<dbReference type="SMART" id="SM00703">
    <property type="entry name" value="NRF"/>
    <property type="match status" value="1"/>
</dbReference>
<proteinExistence type="predicted"/>
<dbReference type="AlphaFoldDB" id="T1KVV2"/>
<dbReference type="InterPro" id="IPR006621">
    <property type="entry name" value="Nose-resist-to-fluoxetine_N"/>
</dbReference>
<feature type="transmembrane region" description="Helical" evidence="1">
    <location>
        <begin position="468"/>
        <end position="490"/>
    </location>
</feature>
<reference evidence="3" key="2">
    <citation type="submission" date="2015-06" db="UniProtKB">
        <authorList>
            <consortium name="EnsemblMetazoa"/>
        </authorList>
    </citation>
    <scope>IDENTIFICATION</scope>
</reference>
<keyword evidence="1" id="KW-1133">Transmembrane helix</keyword>
<evidence type="ECO:0000313" key="4">
    <source>
        <dbReference type="Proteomes" id="UP000015104"/>
    </source>
</evidence>
<evidence type="ECO:0000256" key="1">
    <source>
        <dbReference type="SAM" id="Phobius"/>
    </source>
</evidence>
<feature type="transmembrane region" description="Helical" evidence="1">
    <location>
        <begin position="617"/>
        <end position="638"/>
    </location>
</feature>
<evidence type="ECO:0000313" key="3">
    <source>
        <dbReference type="EnsemblMetazoa" id="tetur23g01960.1"/>
    </source>
</evidence>
<dbReference type="Proteomes" id="UP000015104">
    <property type="component" value="Unassembled WGS sequence"/>
</dbReference>
<accession>T1KVV2</accession>
<keyword evidence="4" id="KW-1185">Reference proteome</keyword>
<dbReference type="eggNOG" id="KOG3700">
    <property type="taxonomic scope" value="Eukaryota"/>
</dbReference>
<feature type="transmembrane region" description="Helical" evidence="1">
    <location>
        <begin position="502"/>
        <end position="520"/>
    </location>
</feature>
<protein>
    <recommendedName>
        <fullName evidence="2">Nose resistant-to-fluoxetine protein N-terminal domain-containing protein</fullName>
    </recommendedName>
</protein>
<reference evidence="4" key="1">
    <citation type="submission" date="2011-08" db="EMBL/GenBank/DDBJ databases">
        <authorList>
            <person name="Rombauts S."/>
        </authorList>
    </citation>
    <scope>NUCLEOTIDE SEQUENCE</scope>
    <source>
        <strain evidence="4">London</strain>
    </source>
</reference>
<feature type="transmembrane region" description="Helical" evidence="1">
    <location>
        <begin position="424"/>
        <end position="448"/>
    </location>
</feature>
<dbReference type="PANTHER" id="PTHR11161">
    <property type="entry name" value="O-ACYLTRANSFERASE"/>
    <property type="match status" value="1"/>
</dbReference>
<dbReference type="Pfam" id="PF20146">
    <property type="entry name" value="NRF"/>
    <property type="match status" value="1"/>
</dbReference>
<feature type="transmembrane region" description="Helical" evidence="1">
    <location>
        <begin position="398"/>
        <end position="417"/>
    </location>
</feature>
<evidence type="ECO:0000259" key="2">
    <source>
        <dbReference type="SMART" id="SM00703"/>
    </source>
</evidence>
<feature type="transmembrane region" description="Helical" evidence="1">
    <location>
        <begin position="581"/>
        <end position="597"/>
    </location>
</feature>
<feature type="transmembrane region" description="Helical" evidence="1">
    <location>
        <begin position="540"/>
        <end position="561"/>
    </location>
</feature>